<dbReference type="CDD" id="cd00229">
    <property type="entry name" value="SGNH_hydrolase"/>
    <property type="match status" value="1"/>
</dbReference>
<dbReference type="OrthoDB" id="8215557at2"/>
<feature type="signal peptide" evidence="2">
    <location>
        <begin position="1"/>
        <end position="23"/>
    </location>
</feature>
<dbReference type="InterPro" id="IPR051532">
    <property type="entry name" value="Ester_Hydrolysis_Enzymes"/>
</dbReference>
<reference evidence="5" key="1">
    <citation type="submission" date="2016-10" db="EMBL/GenBank/DDBJ databases">
        <authorList>
            <person name="Varghese N."/>
            <person name="Submissions S."/>
        </authorList>
    </citation>
    <scope>NUCLEOTIDE SEQUENCE [LARGE SCALE GENOMIC DNA]</scope>
    <source>
        <strain evidence="5">DSM 43163</strain>
    </source>
</reference>
<dbReference type="PANTHER" id="PTHR30383:SF5">
    <property type="entry name" value="SGNH HYDROLASE-TYPE ESTERASE DOMAIN-CONTAINING PROTEIN"/>
    <property type="match status" value="1"/>
</dbReference>
<dbReference type="RefSeq" id="WP_103942643.1">
    <property type="nucleotide sequence ID" value="NZ_FNVO01000018.1"/>
</dbReference>
<dbReference type="PROSITE" id="PS51257">
    <property type="entry name" value="PROKAR_LIPOPROTEIN"/>
    <property type="match status" value="1"/>
</dbReference>
<dbReference type="Gene3D" id="3.40.50.1110">
    <property type="entry name" value="SGNH hydrolase"/>
    <property type="match status" value="1"/>
</dbReference>
<protein>
    <submittedName>
        <fullName evidence="4">Lysophospholipase L1</fullName>
    </submittedName>
</protein>
<sequence length="271" mass="29699">MPRLVWCAFAALLLLCSCTSSQASEPRRTARPKTEPARPHVPVVFMLGDSYTAGITSVPPEQTYAGETARRLGWQVVIAGYAGTGFVSRGRIGKDFAALYEAQLAWRPAPDMVVVSGGHNDVYYPYRVGPAANRLLTTIKSRWPKTHVVLVGPLWGGDPPPQALRVRDTLRGTAATLQVPFIDPLAERWITGNIHRRTGNARRFILRDGTHPTAAGNRHIAERLVAGLRARGLERPALGKPARRPAQQTPGAGRTANAEDRDDLKELQRRP</sequence>
<feature type="compositionally biased region" description="Basic and acidic residues" evidence="1">
    <location>
        <begin position="257"/>
        <end position="271"/>
    </location>
</feature>
<keyword evidence="2" id="KW-0732">Signal</keyword>
<organism evidence="4 5">
    <name type="scientific">Thermomonospora echinospora</name>
    <dbReference type="NCBI Taxonomy" id="1992"/>
    <lineage>
        <taxon>Bacteria</taxon>
        <taxon>Bacillati</taxon>
        <taxon>Actinomycetota</taxon>
        <taxon>Actinomycetes</taxon>
        <taxon>Streptosporangiales</taxon>
        <taxon>Thermomonosporaceae</taxon>
        <taxon>Thermomonospora</taxon>
    </lineage>
</organism>
<dbReference type="EMBL" id="FNVO01000018">
    <property type="protein sequence ID" value="SEG85904.1"/>
    <property type="molecule type" value="Genomic_DNA"/>
</dbReference>
<gene>
    <name evidence="4" type="ORF">SAMN04489712_118104</name>
</gene>
<keyword evidence="5" id="KW-1185">Reference proteome</keyword>
<dbReference type="AlphaFoldDB" id="A0A1H6DL42"/>
<feature type="region of interest" description="Disordered" evidence="1">
    <location>
        <begin position="234"/>
        <end position="271"/>
    </location>
</feature>
<feature type="domain" description="SGNH hydrolase-type esterase" evidence="3">
    <location>
        <begin position="47"/>
        <end position="218"/>
    </location>
</feature>
<dbReference type="SUPFAM" id="SSF52266">
    <property type="entry name" value="SGNH hydrolase"/>
    <property type="match status" value="1"/>
</dbReference>
<evidence type="ECO:0000256" key="2">
    <source>
        <dbReference type="SAM" id="SignalP"/>
    </source>
</evidence>
<evidence type="ECO:0000313" key="5">
    <source>
        <dbReference type="Proteomes" id="UP000236723"/>
    </source>
</evidence>
<evidence type="ECO:0000313" key="4">
    <source>
        <dbReference type="EMBL" id="SEG85904.1"/>
    </source>
</evidence>
<dbReference type="InterPro" id="IPR013830">
    <property type="entry name" value="SGNH_hydro"/>
</dbReference>
<proteinExistence type="predicted"/>
<accession>A0A1H6DL42</accession>
<feature type="chain" id="PRO_5009296005" evidence="2">
    <location>
        <begin position="24"/>
        <end position="271"/>
    </location>
</feature>
<evidence type="ECO:0000256" key="1">
    <source>
        <dbReference type="SAM" id="MobiDB-lite"/>
    </source>
</evidence>
<dbReference type="Pfam" id="PF13472">
    <property type="entry name" value="Lipase_GDSL_2"/>
    <property type="match status" value="1"/>
</dbReference>
<dbReference type="InterPro" id="IPR036514">
    <property type="entry name" value="SGNH_hydro_sf"/>
</dbReference>
<dbReference type="GO" id="GO:0004622">
    <property type="term" value="F:phosphatidylcholine lysophospholipase activity"/>
    <property type="evidence" value="ECO:0007669"/>
    <property type="project" value="TreeGrafter"/>
</dbReference>
<name>A0A1H6DL42_9ACTN</name>
<dbReference type="Proteomes" id="UP000236723">
    <property type="component" value="Unassembled WGS sequence"/>
</dbReference>
<dbReference type="PANTHER" id="PTHR30383">
    <property type="entry name" value="THIOESTERASE 1/PROTEASE 1/LYSOPHOSPHOLIPASE L1"/>
    <property type="match status" value="1"/>
</dbReference>
<evidence type="ECO:0000259" key="3">
    <source>
        <dbReference type="Pfam" id="PF13472"/>
    </source>
</evidence>